<dbReference type="InterPro" id="IPR006157">
    <property type="entry name" value="FolB_dom"/>
</dbReference>
<dbReference type="RefSeq" id="WP_086254966.1">
    <property type="nucleotide sequence ID" value="NZ_CP018791.1"/>
</dbReference>
<dbReference type="GO" id="GO:0006760">
    <property type="term" value="P:folic acid-containing compound metabolic process"/>
    <property type="evidence" value="ECO:0007669"/>
    <property type="project" value="InterPro"/>
</dbReference>
<dbReference type="SMART" id="SM00905">
    <property type="entry name" value="FolB"/>
    <property type="match status" value="1"/>
</dbReference>
<dbReference type="GO" id="GO:0004150">
    <property type="term" value="F:dihydroneopterin aldolase activity"/>
    <property type="evidence" value="ECO:0007669"/>
    <property type="project" value="UniProtKB-EC"/>
</dbReference>
<evidence type="ECO:0000313" key="2">
    <source>
        <dbReference type="EMBL" id="ARR02928.1"/>
    </source>
</evidence>
<name>A0A1X9T355_9BACT</name>
<accession>A0A1X9T355</accession>
<evidence type="ECO:0000259" key="1">
    <source>
        <dbReference type="SMART" id="SM00905"/>
    </source>
</evidence>
<keyword evidence="2" id="KW-0456">Lyase</keyword>
<gene>
    <name evidence="2" type="primary">folB</name>
    <name evidence="2" type="ORF">CVIC8964_1549</name>
</gene>
<dbReference type="Gene3D" id="3.30.1130.10">
    <property type="match status" value="1"/>
</dbReference>
<dbReference type="AlphaFoldDB" id="A0A1X9T355"/>
<proteinExistence type="predicted"/>
<dbReference type="SUPFAM" id="SSF55620">
    <property type="entry name" value="Tetrahydrobiopterin biosynthesis enzymes-like"/>
    <property type="match status" value="1"/>
</dbReference>
<dbReference type="OrthoDB" id="5373183at2"/>
<dbReference type="Proteomes" id="UP000194265">
    <property type="component" value="Chromosome"/>
</dbReference>
<dbReference type="EC" id="4.1.2.25" evidence="2"/>
<evidence type="ECO:0000313" key="3">
    <source>
        <dbReference type="Proteomes" id="UP000194265"/>
    </source>
</evidence>
<dbReference type="InterPro" id="IPR043133">
    <property type="entry name" value="GTP-CH-I_C/QueF"/>
</dbReference>
<dbReference type="Pfam" id="PF02152">
    <property type="entry name" value="FolB"/>
    <property type="match status" value="1"/>
</dbReference>
<reference evidence="2 3" key="1">
    <citation type="journal article" date="2017" name="Genome Biol. Evol.">
        <title>Comparative Genomic Analysis Identifies a Campylobacter Clade Deficient in Selenium Metabolism.</title>
        <authorList>
            <person name="Miller W.G."/>
            <person name="Yee E."/>
            <person name="Lopes B.S."/>
            <person name="Chapman M.H."/>
            <person name="Huynh S."/>
            <person name="Bono J.L."/>
            <person name="Parker C.T."/>
            <person name="Strachan N.J.C."/>
            <person name="Forbes K.J."/>
        </authorList>
    </citation>
    <scope>NUCLEOTIDE SEQUENCE [LARGE SCALE GENOMIC DNA]</scope>
    <source>
        <strain evidence="2 3">RM8964</strain>
    </source>
</reference>
<feature type="domain" description="Dihydroneopterin aldolase/epimerase" evidence="1">
    <location>
        <begin position="4"/>
        <end position="103"/>
    </location>
</feature>
<sequence>MISVFVDELEFDTIIGLLDFERVKAQKIRISMEFKAYEFIDYADVCKITQEEFNKQKFYKVEDALEYFSVKFKELYPTLEQLYMKISKINIIPNAKVGAKIIKNY</sequence>
<dbReference type="EMBL" id="CP018791">
    <property type="protein sequence ID" value="ARR02928.1"/>
    <property type="molecule type" value="Genomic_DNA"/>
</dbReference>
<protein>
    <submittedName>
        <fullName evidence="2">Dihydroneopterin aldolase</fullName>
        <ecNumber evidence="2">4.1.2.25</ecNumber>
    </submittedName>
</protein>
<dbReference type="STRING" id="1660074.CVIC8964_1549"/>
<organism evidence="2 3">
    <name type="scientific">Campylobacter vicugnae</name>
    <dbReference type="NCBI Taxonomy" id="1660076"/>
    <lineage>
        <taxon>Bacteria</taxon>
        <taxon>Pseudomonadati</taxon>
        <taxon>Campylobacterota</taxon>
        <taxon>Epsilonproteobacteria</taxon>
        <taxon>Campylobacterales</taxon>
        <taxon>Campylobacteraceae</taxon>
        <taxon>Campylobacter</taxon>
    </lineage>
</organism>